<keyword evidence="5" id="KW-0511">Multifunctional enzyme</keyword>
<dbReference type="GO" id="GO:0004315">
    <property type="term" value="F:3-oxoacyl-[acyl-carrier-protein] synthase activity"/>
    <property type="evidence" value="ECO:0007669"/>
    <property type="project" value="InterPro"/>
</dbReference>
<dbReference type="InterPro" id="IPR050091">
    <property type="entry name" value="PKS_NRPS_Biosynth_Enz"/>
</dbReference>
<name>A0AA38VQG6_9PEZI</name>
<evidence type="ECO:0000256" key="4">
    <source>
        <dbReference type="ARBA" id="ARBA00023002"/>
    </source>
</evidence>
<dbReference type="Pfam" id="PF00109">
    <property type="entry name" value="ketoacyl-synt"/>
    <property type="match status" value="1"/>
</dbReference>
<feature type="domain" description="Ketosynthase family 3 (KS3)" evidence="9">
    <location>
        <begin position="100"/>
        <end position="524"/>
    </location>
</feature>
<feature type="domain" description="PKS/mFAS DH" evidence="10">
    <location>
        <begin position="1018"/>
        <end position="1342"/>
    </location>
</feature>
<dbReference type="SMART" id="SM00829">
    <property type="entry name" value="PKS_ER"/>
    <property type="match status" value="1"/>
</dbReference>
<dbReference type="FunFam" id="3.40.366.10:FF:000002">
    <property type="entry name" value="Probable polyketide synthase 2"/>
    <property type="match status" value="1"/>
</dbReference>
<sequence length="2294" mass="247413">MAPIAVTPDSSNASPNGDRLHGYFSNGRSDASTNGRTNGLHNGYTNGHTNGHTNGYSNGHHHAPTDGHGNGINGNSFGTASDGHTTDSEASGYASSTKKPMPIAIVGMACRLPGSVSTPAEFWELCTRARTGWTEIPKERFNSEVFHHPNPGKGGCFNPAGGNFLNVDLAAFDAPFFGLTEKEAISMDPQQRLLLECTFEALENAGIPKHTIVGKDVGVFVGGSFPEYESHLFRDSDTIPMHQATGCAYAMQSNRISHFFDLRGPSFTADTACSSSLVALHLACQSLRTGESTSALVGGCHLNMLPEFWVSFSTCRLLSDNGRSISFDNRGTGFGRGEGCGMIVLKPLDQALKDNDPIRAVISGTGINQDGKTPGITMPNGAAQEALMEQVYRNAGLNPAECGFVEAHGTGTRVGDPIEATAIHNVLGQGRTPRDPLWIGSVKSNIGHLEGASGIVAVIKAALMLERGFILPNYDFKQPNTKIPWKEWNLKVPTGQRPWPRGKKYVSVNNFGFGGTNGHIVLEAAPFRGQKAVTTGDESPEGTAGQGRKLYVLTANDKTALSQMMKNIVIYLEQRPEIFQMDLMSNIAYTLGQRRSLLQWRVAIPAQNSFELIEALNGEKCTPGKEVEPLRIGYIFTGQGAQWHAMGRELYEQYPVFRQSLDFADRCLTALGAQWSLIEELSKDAKSSMVSEAHLSQPSCTAVQLALVDLFRTWGIRPTAVAGHSSGEIGAAYAAGIITFESAMAVAYHRGRLIPILKQKFPGLQGRMMAVGGSKEEVAPLIDALKEKEVRIACFNSPSSLTISGDEPALAELERLVEEKQMFNRRLLVDVAYHSHHMNLVAKDYRASIAKLAPANPTSVRFHSSLHGHLIDGTELQPSYWVDNLTCPVRFSEALQSMLEPVGDHKTGVNVLLELGPHSALQGPIKQILKAVGGPAAKIPYASALVRKKDAVESAMDVAASLFTKGATLNFSAINFPMTTKPPTLLTDLPRYPWNYTSRYWQESRMTQMHKHRTSPRNDLIGTLANYSNDLEPTWRNIVRLDDLPWLQHHKIQSLTVFPMSGFVAMALEAASQRAASKDVHFDKFNLKDVSIIKPLILPDKDTEMTITLRPHQEGSLVVSDLWDEFRICSWSHDNAWTEHCVGLVSTTSEDVGNFDQETELRDSKDLARASISCIGQAAPATTSVSSSGLYESVAELGVAYGPSFQGISNCHAADNYSLGDICVPDIAKDMPNHHMTDSILHPTFLESLIELYWPVLGAGRPSLDTIYLPSAVQHMSVLRSVSSQAKEPGNTFRAYCKADFSSGRPKPALVDLVATDNGNFHQPLISIRGLTVSPIVDGATQLETNVARELCYKVEWEPVLEPLPTEHTTNGTSDGMTWFDSALQLPADTEVAIIHEDSNFQQLVAHGVANVIERTTGRLPEVGTLSDVNVAGKILVFLNELHRPFLATLSRAEFSALQKILTAVQGVLWVVRGAYARSANPEANMVTGLSRTIRSETALKFATLDLDAESPLSESDTAHAILKVFAAAFGSGSSATSELEFMERQGAFSTPRIVHDHEMNEFVNKQTNPSTLEATPFGDEGRHMRMDITTPGALDTIHFVDDTASDEPLAADQVEIEVKAIGLNYRDAMAGKGQVPIGEAGIEASGVVVSVGTGVSTIRVGDPVAAFVRGAFATTTRTCSSKVFKIPTDMSFEAAATLPLAYCTAYYSLIDLGRLADSESVLIHGAAGAVGQAAVCLAHMVGAEVFATVSSAEKKDLLMREYGLPSDHVFYSRSTSFGGAVRKATDGKGVDVILNSLSGEYLRESWSCLSNFGRFVDIGRRDQTVKSRIEMSHVDNNASFISVDLLALAAERPKVLKRLVGNVGQLLKYGKIRPIHPVTAFPISQVDAALKSLQTTSRIQGKTVVVPHKDDIVKATPSTKANNLLRSDATYILIGGTGGLGRSMARWMAGKGARHLVLVSRSGSVTGKVKDLVDELAAVGATVVVRRCNVASKSEVDQLVNTGLEGLPPIRGVVHGTMVLRDVLYEKMTWEDYNQVIEGKVQGGWNFHHALASAPLDFFVAISSAAGAVGNRGQAAYSAANCFLNALVQHRLSLGLPASSLDLTAVSDAGYLADDLAKAAEVARNLGSDTICEAEVLALLAAAINGKLAATCNNHTITGMRITASMRPFWTEDAKFQAMRLAAEEAAALDASANAVISFNAALKAAKSLADAEEVVCGGLVDKISSVLMLDAEDMDITRSLSHYPLDSLVAIEIRNFITREFEANLQVLELLSSGSIQTLAKGVCSKSKLVSF</sequence>
<dbReference type="SMART" id="SM00822">
    <property type="entry name" value="PKS_KR"/>
    <property type="match status" value="1"/>
</dbReference>
<feature type="region of interest" description="C-terminal hotdog fold" evidence="6">
    <location>
        <begin position="1182"/>
        <end position="1342"/>
    </location>
</feature>
<protein>
    <submittedName>
        <fullName evidence="11">Polyketide synthase</fullName>
    </submittedName>
</protein>
<dbReference type="Gene3D" id="3.40.50.720">
    <property type="entry name" value="NAD(P)-binding Rossmann-like Domain"/>
    <property type="match status" value="2"/>
</dbReference>
<accession>A0AA38VQG6</accession>
<dbReference type="PROSITE" id="PS50075">
    <property type="entry name" value="CARRIER"/>
    <property type="match status" value="1"/>
</dbReference>
<dbReference type="FunFam" id="3.40.50.720:FF:000209">
    <property type="entry name" value="Polyketide synthase Pks12"/>
    <property type="match status" value="1"/>
</dbReference>
<feature type="domain" description="Carrier" evidence="8">
    <location>
        <begin position="2212"/>
        <end position="2289"/>
    </location>
</feature>
<dbReference type="InterPro" id="IPR016039">
    <property type="entry name" value="Thiolase-like"/>
</dbReference>
<dbReference type="SUPFAM" id="SSF55048">
    <property type="entry name" value="Probable ACP-binding domain of malonyl-CoA ACP transacylase"/>
    <property type="match status" value="1"/>
</dbReference>
<dbReference type="Gene3D" id="3.90.180.10">
    <property type="entry name" value="Medium-chain alcohol dehydrogenases, catalytic domain"/>
    <property type="match status" value="1"/>
</dbReference>
<dbReference type="PANTHER" id="PTHR43775:SF13">
    <property type="entry name" value="POLYKETIDE SYNTHASE 1"/>
    <property type="match status" value="1"/>
</dbReference>
<dbReference type="Pfam" id="PF21089">
    <property type="entry name" value="PKS_DH_N"/>
    <property type="match status" value="1"/>
</dbReference>
<dbReference type="InterPro" id="IPR014043">
    <property type="entry name" value="Acyl_transferase_dom"/>
</dbReference>
<dbReference type="InterPro" id="IPR049900">
    <property type="entry name" value="PKS_mFAS_DH"/>
</dbReference>
<evidence type="ECO:0000256" key="6">
    <source>
        <dbReference type="PROSITE-ProRule" id="PRU01363"/>
    </source>
</evidence>
<evidence type="ECO:0000313" key="12">
    <source>
        <dbReference type="Proteomes" id="UP001174691"/>
    </source>
</evidence>
<evidence type="ECO:0000259" key="8">
    <source>
        <dbReference type="PROSITE" id="PS50075"/>
    </source>
</evidence>
<feature type="compositionally biased region" description="Polar residues" evidence="7">
    <location>
        <begin position="26"/>
        <end position="57"/>
    </location>
</feature>
<dbReference type="Gene3D" id="1.10.1200.10">
    <property type="entry name" value="ACP-like"/>
    <property type="match status" value="1"/>
</dbReference>
<gene>
    <name evidence="11" type="ORF">NKR19_g59</name>
</gene>
<comment type="caution">
    <text evidence="6">Lacks conserved residue(s) required for the propagation of feature annotation.</text>
</comment>
<dbReference type="Pfam" id="PF08659">
    <property type="entry name" value="KR"/>
    <property type="match status" value="1"/>
</dbReference>
<dbReference type="InterPro" id="IPR032821">
    <property type="entry name" value="PKS_assoc"/>
</dbReference>
<dbReference type="InterPro" id="IPR020843">
    <property type="entry name" value="ER"/>
</dbReference>
<dbReference type="InterPro" id="IPR016036">
    <property type="entry name" value="Malonyl_transacylase_ACP-bd"/>
</dbReference>
<dbReference type="GO" id="GO:0004312">
    <property type="term" value="F:fatty acid synthase activity"/>
    <property type="evidence" value="ECO:0007669"/>
    <property type="project" value="TreeGrafter"/>
</dbReference>
<dbReference type="PROSITE" id="PS52019">
    <property type="entry name" value="PKS_MFAS_DH"/>
    <property type="match status" value="1"/>
</dbReference>
<dbReference type="InterPro" id="IPR018201">
    <property type="entry name" value="Ketoacyl_synth_AS"/>
</dbReference>
<dbReference type="CDD" id="cd00833">
    <property type="entry name" value="PKS"/>
    <property type="match status" value="1"/>
</dbReference>
<dbReference type="GO" id="GO:0006633">
    <property type="term" value="P:fatty acid biosynthetic process"/>
    <property type="evidence" value="ECO:0007669"/>
    <property type="project" value="InterPro"/>
</dbReference>
<dbReference type="SMART" id="SM00827">
    <property type="entry name" value="PKS_AT"/>
    <property type="match status" value="1"/>
</dbReference>
<dbReference type="Gene3D" id="3.40.47.10">
    <property type="match status" value="1"/>
</dbReference>
<dbReference type="SUPFAM" id="SSF52151">
    <property type="entry name" value="FabD/lysophospholipase-like"/>
    <property type="match status" value="1"/>
</dbReference>
<dbReference type="GO" id="GO:0031177">
    <property type="term" value="F:phosphopantetheine binding"/>
    <property type="evidence" value="ECO:0007669"/>
    <property type="project" value="InterPro"/>
</dbReference>
<evidence type="ECO:0000256" key="5">
    <source>
        <dbReference type="ARBA" id="ARBA00023268"/>
    </source>
</evidence>
<dbReference type="InterPro" id="IPR009081">
    <property type="entry name" value="PP-bd_ACP"/>
</dbReference>
<dbReference type="InterPro" id="IPR014031">
    <property type="entry name" value="Ketoacyl_synth_C"/>
</dbReference>
<dbReference type="Pfam" id="PF23114">
    <property type="entry name" value="NAD-bd_HRPKS_sdrA"/>
    <property type="match status" value="1"/>
</dbReference>
<dbReference type="InterPro" id="IPR020807">
    <property type="entry name" value="PKS_DH"/>
</dbReference>
<dbReference type="GO" id="GO:0044550">
    <property type="term" value="P:secondary metabolite biosynthetic process"/>
    <property type="evidence" value="ECO:0007669"/>
    <property type="project" value="TreeGrafter"/>
</dbReference>
<dbReference type="Pfam" id="PF13602">
    <property type="entry name" value="ADH_zinc_N_2"/>
    <property type="match status" value="1"/>
</dbReference>
<dbReference type="SMART" id="SM00826">
    <property type="entry name" value="PKS_DH"/>
    <property type="match status" value="1"/>
</dbReference>
<evidence type="ECO:0000256" key="1">
    <source>
        <dbReference type="ARBA" id="ARBA00022450"/>
    </source>
</evidence>
<dbReference type="Pfam" id="PF02801">
    <property type="entry name" value="Ketoacyl-synt_C"/>
    <property type="match status" value="1"/>
</dbReference>
<keyword evidence="12" id="KW-1185">Reference proteome</keyword>
<dbReference type="Pfam" id="PF23297">
    <property type="entry name" value="ACP_SdgA_C"/>
    <property type="match status" value="1"/>
</dbReference>
<dbReference type="InterPro" id="IPR036291">
    <property type="entry name" value="NAD(P)-bd_dom_sf"/>
</dbReference>
<dbReference type="InterPro" id="IPR049552">
    <property type="entry name" value="PKS_DH_N"/>
</dbReference>
<evidence type="ECO:0000259" key="10">
    <source>
        <dbReference type="PROSITE" id="PS52019"/>
    </source>
</evidence>
<feature type="region of interest" description="Disordered" evidence="7">
    <location>
        <begin position="1"/>
        <end position="96"/>
    </location>
</feature>
<dbReference type="InterPro" id="IPR014030">
    <property type="entry name" value="Ketoacyl_synth_N"/>
</dbReference>
<evidence type="ECO:0000256" key="7">
    <source>
        <dbReference type="SAM" id="MobiDB-lite"/>
    </source>
</evidence>
<dbReference type="SUPFAM" id="SSF51735">
    <property type="entry name" value="NAD(P)-binding Rossmann-fold domains"/>
    <property type="match status" value="2"/>
</dbReference>
<dbReference type="PROSITE" id="PS00606">
    <property type="entry name" value="KS3_1"/>
    <property type="match status" value="1"/>
</dbReference>
<organism evidence="11 12">
    <name type="scientific">Coniochaeta hoffmannii</name>
    <dbReference type="NCBI Taxonomy" id="91930"/>
    <lineage>
        <taxon>Eukaryota</taxon>
        <taxon>Fungi</taxon>
        <taxon>Dikarya</taxon>
        <taxon>Ascomycota</taxon>
        <taxon>Pezizomycotina</taxon>
        <taxon>Sordariomycetes</taxon>
        <taxon>Sordariomycetidae</taxon>
        <taxon>Coniochaetales</taxon>
        <taxon>Coniochaetaceae</taxon>
        <taxon>Coniochaeta</taxon>
    </lineage>
</organism>
<dbReference type="Gene3D" id="3.40.366.10">
    <property type="entry name" value="Malonyl-Coenzyme A Acyl Carrier Protein, domain 2"/>
    <property type="match status" value="1"/>
</dbReference>
<dbReference type="InterPro" id="IPR056501">
    <property type="entry name" value="NAD-bd_HRPKS_sdrA"/>
</dbReference>
<dbReference type="PANTHER" id="PTHR43775">
    <property type="entry name" value="FATTY ACID SYNTHASE"/>
    <property type="match status" value="1"/>
</dbReference>
<dbReference type="InterPro" id="IPR011032">
    <property type="entry name" value="GroES-like_sf"/>
</dbReference>
<proteinExistence type="predicted"/>
<dbReference type="SMART" id="SM00825">
    <property type="entry name" value="PKS_KS"/>
    <property type="match status" value="1"/>
</dbReference>
<dbReference type="InterPro" id="IPR013154">
    <property type="entry name" value="ADH-like_N"/>
</dbReference>
<keyword evidence="4" id="KW-0560">Oxidoreductase</keyword>
<dbReference type="SUPFAM" id="SSF47336">
    <property type="entry name" value="ACP-like"/>
    <property type="match status" value="1"/>
</dbReference>
<dbReference type="InterPro" id="IPR020841">
    <property type="entry name" value="PKS_Beta-ketoAc_synthase_dom"/>
</dbReference>
<dbReference type="SUPFAM" id="SSF53901">
    <property type="entry name" value="Thiolase-like"/>
    <property type="match status" value="1"/>
</dbReference>
<dbReference type="InterPro" id="IPR013968">
    <property type="entry name" value="PKS_KR"/>
</dbReference>
<dbReference type="CDD" id="cd05195">
    <property type="entry name" value="enoyl_red"/>
    <property type="match status" value="1"/>
</dbReference>
<evidence type="ECO:0000256" key="2">
    <source>
        <dbReference type="ARBA" id="ARBA00022553"/>
    </source>
</evidence>
<dbReference type="InterPro" id="IPR036736">
    <property type="entry name" value="ACP-like_sf"/>
</dbReference>
<dbReference type="InterPro" id="IPR049551">
    <property type="entry name" value="PKS_DH_C"/>
</dbReference>
<dbReference type="Pfam" id="PF00698">
    <property type="entry name" value="Acyl_transf_1"/>
    <property type="match status" value="1"/>
</dbReference>
<feature type="compositionally biased region" description="Polar residues" evidence="7">
    <location>
        <begin position="73"/>
        <end position="83"/>
    </location>
</feature>
<dbReference type="InterPro" id="IPR057326">
    <property type="entry name" value="KR_dom"/>
</dbReference>
<dbReference type="InterPro" id="IPR016035">
    <property type="entry name" value="Acyl_Trfase/lysoPLipase"/>
</dbReference>
<dbReference type="InterPro" id="IPR020806">
    <property type="entry name" value="PKS_PP-bd"/>
</dbReference>
<comment type="caution">
    <text evidence="11">The sequence shown here is derived from an EMBL/GenBank/DDBJ whole genome shotgun (WGS) entry which is preliminary data.</text>
</comment>
<keyword evidence="3" id="KW-0808">Transferase</keyword>
<dbReference type="SMART" id="SM00823">
    <property type="entry name" value="PKS_PP"/>
    <property type="match status" value="1"/>
</dbReference>
<dbReference type="PROSITE" id="PS52004">
    <property type="entry name" value="KS3_2"/>
    <property type="match status" value="1"/>
</dbReference>
<dbReference type="InterPro" id="IPR001227">
    <property type="entry name" value="Ac_transferase_dom_sf"/>
</dbReference>
<dbReference type="Proteomes" id="UP001174691">
    <property type="component" value="Unassembled WGS sequence"/>
</dbReference>
<reference evidence="11" key="1">
    <citation type="submission" date="2022-07" db="EMBL/GenBank/DDBJ databases">
        <title>Fungi with potential for degradation of polypropylene.</title>
        <authorList>
            <person name="Gostincar C."/>
        </authorList>
    </citation>
    <scope>NUCLEOTIDE SEQUENCE</scope>
    <source>
        <strain evidence="11">EXF-13287</strain>
    </source>
</reference>
<evidence type="ECO:0000256" key="3">
    <source>
        <dbReference type="ARBA" id="ARBA00022679"/>
    </source>
</evidence>
<dbReference type="Gene3D" id="3.30.70.3290">
    <property type="match status" value="1"/>
</dbReference>
<dbReference type="Pfam" id="PF14765">
    <property type="entry name" value="PS-DH"/>
    <property type="match status" value="1"/>
</dbReference>
<evidence type="ECO:0000259" key="9">
    <source>
        <dbReference type="PROSITE" id="PS52004"/>
    </source>
</evidence>
<keyword evidence="2" id="KW-0597">Phosphoprotein</keyword>
<dbReference type="Pfam" id="PF08240">
    <property type="entry name" value="ADH_N"/>
    <property type="match status" value="1"/>
</dbReference>
<keyword evidence="1" id="KW-0596">Phosphopantetheine</keyword>
<dbReference type="GO" id="GO:1901336">
    <property type="term" value="P:lactone biosynthetic process"/>
    <property type="evidence" value="ECO:0007669"/>
    <property type="project" value="UniProtKB-ARBA"/>
</dbReference>
<feature type="region of interest" description="N-terminal hotdog fold" evidence="6">
    <location>
        <begin position="1018"/>
        <end position="1152"/>
    </location>
</feature>
<dbReference type="Gene3D" id="3.10.129.110">
    <property type="entry name" value="Polyketide synthase dehydratase"/>
    <property type="match status" value="1"/>
</dbReference>
<dbReference type="EMBL" id="JANBVN010000001">
    <property type="protein sequence ID" value="KAJ9165816.1"/>
    <property type="molecule type" value="Genomic_DNA"/>
</dbReference>
<dbReference type="SUPFAM" id="SSF50129">
    <property type="entry name" value="GroES-like"/>
    <property type="match status" value="1"/>
</dbReference>
<dbReference type="InterPro" id="IPR042104">
    <property type="entry name" value="PKS_dehydratase_sf"/>
</dbReference>
<dbReference type="GO" id="GO:0016491">
    <property type="term" value="F:oxidoreductase activity"/>
    <property type="evidence" value="ECO:0007669"/>
    <property type="project" value="UniProtKB-KW"/>
</dbReference>
<evidence type="ECO:0000313" key="11">
    <source>
        <dbReference type="EMBL" id="KAJ9165816.1"/>
    </source>
</evidence>
<dbReference type="Pfam" id="PF16197">
    <property type="entry name" value="KAsynt_C_assoc"/>
    <property type="match status" value="1"/>
</dbReference>